<dbReference type="Proteomes" id="UP000886748">
    <property type="component" value="Unassembled WGS sequence"/>
</dbReference>
<keyword evidence="9" id="KW-0315">Glutamine amidotransferase</keyword>
<dbReference type="GO" id="GO:0005829">
    <property type="term" value="C:cytosol"/>
    <property type="evidence" value="ECO:0007669"/>
    <property type="project" value="TreeGrafter"/>
</dbReference>
<dbReference type="SUPFAM" id="SSF53697">
    <property type="entry name" value="SIS domain"/>
    <property type="match status" value="1"/>
</dbReference>
<dbReference type="InterPro" id="IPR001347">
    <property type="entry name" value="SIS_dom"/>
</dbReference>
<comment type="subcellular location">
    <subcellularLocation>
        <location evidence="2 10">Cytoplasm</location>
    </subcellularLocation>
</comment>
<feature type="active site" description="Nucleophile; for GATase activity" evidence="10">
    <location>
        <position position="2"/>
    </location>
</feature>
<dbReference type="GO" id="GO:0046349">
    <property type="term" value="P:amino sugar biosynthetic process"/>
    <property type="evidence" value="ECO:0007669"/>
    <property type="project" value="UniProtKB-ARBA"/>
</dbReference>
<keyword evidence="8" id="KW-0677">Repeat</keyword>
<keyword evidence="6 10" id="KW-0032">Aminotransferase</keyword>
<dbReference type="FunFam" id="3.40.50.10490:FF:000001">
    <property type="entry name" value="Glutamine--fructose-6-phosphate aminotransferase [isomerizing]"/>
    <property type="match status" value="1"/>
</dbReference>
<dbReference type="GO" id="GO:0006487">
    <property type="term" value="P:protein N-linked glycosylation"/>
    <property type="evidence" value="ECO:0007669"/>
    <property type="project" value="TreeGrafter"/>
</dbReference>
<evidence type="ECO:0000256" key="7">
    <source>
        <dbReference type="ARBA" id="ARBA00022679"/>
    </source>
</evidence>
<dbReference type="SUPFAM" id="SSF56235">
    <property type="entry name" value="N-terminal nucleophile aminohydrolases (Ntn hydrolases)"/>
    <property type="match status" value="1"/>
</dbReference>
<dbReference type="GO" id="GO:0005975">
    <property type="term" value="P:carbohydrate metabolic process"/>
    <property type="evidence" value="ECO:0007669"/>
    <property type="project" value="UniProtKB-UniRule"/>
</dbReference>
<evidence type="ECO:0000256" key="8">
    <source>
        <dbReference type="ARBA" id="ARBA00022737"/>
    </source>
</evidence>
<feature type="initiator methionine" description="Removed" evidence="10">
    <location>
        <position position="1"/>
    </location>
</feature>
<evidence type="ECO:0000256" key="2">
    <source>
        <dbReference type="ARBA" id="ARBA00004496"/>
    </source>
</evidence>
<dbReference type="EMBL" id="DVOD01000008">
    <property type="protein sequence ID" value="HIU91672.1"/>
    <property type="molecule type" value="Genomic_DNA"/>
</dbReference>
<comment type="caution">
    <text evidence="14">The sequence shown here is derived from an EMBL/GenBank/DDBJ whole genome shotgun (WGS) entry which is preliminary data.</text>
</comment>
<reference evidence="14" key="2">
    <citation type="journal article" date="2021" name="PeerJ">
        <title>Extensive microbial diversity within the chicken gut microbiome revealed by metagenomics and culture.</title>
        <authorList>
            <person name="Gilroy R."/>
            <person name="Ravi A."/>
            <person name="Getino M."/>
            <person name="Pursley I."/>
            <person name="Horton D.L."/>
            <person name="Alikhan N.F."/>
            <person name="Baker D."/>
            <person name="Gharbi K."/>
            <person name="Hall N."/>
            <person name="Watson M."/>
            <person name="Adriaenssens E.M."/>
            <person name="Foster-Nyarko E."/>
            <person name="Jarju S."/>
            <person name="Secka A."/>
            <person name="Antonio M."/>
            <person name="Oren A."/>
            <person name="Chaudhuri R.R."/>
            <person name="La Ragione R."/>
            <person name="Hildebrand F."/>
            <person name="Pallen M.J."/>
        </authorList>
    </citation>
    <scope>NUCLEOTIDE SEQUENCE</scope>
    <source>
        <strain evidence="14">CHK154-7741</strain>
    </source>
</reference>
<dbReference type="PROSITE" id="PS51464">
    <property type="entry name" value="SIS"/>
    <property type="match status" value="2"/>
</dbReference>
<comment type="function">
    <text evidence="10">Catalyzes the first step in hexosamine metabolism, converting fructose-6P into glucosamine-6P using glutamine as a nitrogen source.</text>
</comment>
<dbReference type="PANTHER" id="PTHR10937">
    <property type="entry name" value="GLUCOSAMINE--FRUCTOSE-6-PHOSPHATE AMINOTRANSFERASE, ISOMERIZING"/>
    <property type="match status" value="1"/>
</dbReference>
<evidence type="ECO:0000256" key="10">
    <source>
        <dbReference type="HAMAP-Rule" id="MF_00164"/>
    </source>
</evidence>
<dbReference type="PANTHER" id="PTHR10937:SF0">
    <property type="entry name" value="GLUTAMINE--FRUCTOSE-6-PHOSPHATE TRANSAMINASE (ISOMERIZING)"/>
    <property type="match status" value="1"/>
</dbReference>
<dbReference type="CDD" id="cd05008">
    <property type="entry name" value="SIS_GlmS_GlmD_1"/>
    <property type="match status" value="1"/>
</dbReference>
<organism evidence="14 15">
    <name type="scientific">Candidatus Limenecus avicola</name>
    <dbReference type="NCBI Taxonomy" id="2840847"/>
    <lineage>
        <taxon>Bacteria</taxon>
        <taxon>Bacillati</taxon>
        <taxon>Bacillota</taxon>
        <taxon>Clostridia</taxon>
        <taxon>Eubacteriales</taxon>
        <taxon>Clostridiaceae</taxon>
        <taxon>Clostridiaceae incertae sedis</taxon>
        <taxon>Candidatus Limenecus</taxon>
    </lineage>
</organism>
<evidence type="ECO:0000259" key="13">
    <source>
        <dbReference type="PROSITE" id="PS51464"/>
    </source>
</evidence>
<sequence length="615" mass="67868">MCGIVGYVGSKPVIDILLNGLSKLEYRGYDSAGVAVNSEGKIKVYKAEGKLQNLKDLLEEHKAEIKDTTAGIGHIRWATHGLPNTINAHPHTCNCGKLAIVHNGIVENYKELKKELMENGCEFKSETDTEVVAHLIAQAFGKYNDLPKAVREAAKRLKGAYALCVMHQDEPNILVGTRKNAPLIVALGQGENFLASDSPAIIQYTKRVIYLDDDQFAVLTPSSVLITDLEGRQIDKKEEVLPWEPVAMSKLGYKHFMLKEIHEQPDVIRNVLSGKLPDINKPIVLDEVKLTKEEIKNLKRIEIIACGTSLHAAMVAKYILEAFTNIPVDVEASSEYIYRKTVTDANTLVIGISQSGETSDTITAIRQAKSVGSHVLIITNRPDSIMAREAHSLIPVNAGIEVSVAATKSFNAQLIALYLFAMYIAEIKDSFDCEKIKELKHEMLLLPQKIETVLSHKEDVMKCARAFASYKNFIYIARGINFPTALEGALKLKEISYINATGYPAGELKHGPIAMLDETMPVLAILMPGSIVYEKVLSNAEEAKARNARMIALTSAEDAHLDDVFEYILKVPAVDEYLSPVIASVPLQLLAYYIAEFLGKDVDQPRNLAKSVTVE</sequence>
<dbReference type="AlphaFoldDB" id="A0A9D1MYS3"/>
<evidence type="ECO:0000256" key="11">
    <source>
        <dbReference type="SAM" id="Coils"/>
    </source>
</evidence>
<protein>
    <recommendedName>
        <fullName evidence="4 10">Glutamine--fructose-6-phosphate aminotransferase [isomerizing]</fullName>
        <ecNumber evidence="3 10">2.6.1.16</ecNumber>
    </recommendedName>
    <alternativeName>
        <fullName evidence="10">D-fructose-6-phosphate amidotransferase</fullName>
    </alternativeName>
    <alternativeName>
        <fullName evidence="10">GFAT</fullName>
    </alternativeName>
    <alternativeName>
        <fullName evidence="10">Glucosamine-6-phosphate synthase</fullName>
    </alternativeName>
    <alternativeName>
        <fullName evidence="10">Hexosephosphate aminotransferase</fullName>
    </alternativeName>
    <alternativeName>
        <fullName evidence="10">L-glutamine--D-fructose-6-phosphate amidotransferase</fullName>
    </alternativeName>
</protein>
<dbReference type="GO" id="GO:0097367">
    <property type="term" value="F:carbohydrate derivative binding"/>
    <property type="evidence" value="ECO:0007669"/>
    <property type="project" value="InterPro"/>
</dbReference>
<evidence type="ECO:0000256" key="9">
    <source>
        <dbReference type="ARBA" id="ARBA00022962"/>
    </source>
</evidence>
<feature type="coiled-coil region" evidence="11">
    <location>
        <begin position="44"/>
        <end position="71"/>
    </location>
</feature>
<dbReference type="GO" id="GO:0004360">
    <property type="term" value="F:glutamine-fructose-6-phosphate transaminase (isomerizing) activity"/>
    <property type="evidence" value="ECO:0007669"/>
    <property type="project" value="UniProtKB-UniRule"/>
</dbReference>
<dbReference type="CDD" id="cd05009">
    <property type="entry name" value="SIS_GlmS_GlmD_2"/>
    <property type="match status" value="1"/>
</dbReference>
<evidence type="ECO:0000256" key="5">
    <source>
        <dbReference type="ARBA" id="ARBA00022490"/>
    </source>
</evidence>
<comment type="subunit">
    <text evidence="10">Homodimer.</text>
</comment>
<name>A0A9D1MYS3_9CLOT</name>
<dbReference type="FunFam" id="3.40.50.10490:FF:000002">
    <property type="entry name" value="Glutamine--fructose-6-phosphate aminotransferase [isomerizing]"/>
    <property type="match status" value="1"/>
</dbReference>
<dbReference type="EC" id="2.6.1.16" evidence="3 10"/>
<dbReference type="InterPro" id="IPR046348">
    <property type="entry name" value="SIS_dom_sf"/>
</dbReference>
<dbReference type="Pfam" id="PF13522">
    <property type="entry name" value="GATase_6"/>
    <property type="match status" value="1"/>
</dbReference>
<keyword evidence="11" id="KW-0175">Coiled coil</keyword>
<dbReference type="GO" id="GO:0006047">
    <property type="term" value="P:UDP-N-acetylglucosamine metabolic process"/>
    <property type="evidence" value="ECO:0007669"/>
    <property type="project" value="TreeGrafter"/>
</dbReference>
<accession>A0A9D1MYS3</accession>
<evidence type="ECO:0000256" key="4">
    <source>
        <dbReference type="ARBA" id="ARBA00016090"/>
    </source>
</evidence>
<dbReference type="InterPro" id="IPR029055">
    <property type="entry name" value="Ntn_hydrolases_N"/>
</dbReference>
<dbReference type="InterPro" id="IPR047084">
    <property type="entry name" value="GFAT_N"/>
</dbReference>
<gene>
    <name evidence="10 14" type="primary">glmS</name>
    <name evidence="14" type="ORF">IAD26_00910</name>
</gene>
<dbReference type="Pfam" id="PF01380">
    <property type="entry name" value="SIS"/>
    <property type="match status" value="2"/>
</dbReference>
<comment type="catalytic activity">
    <reaction evidence="1 10">
        <text>D-fructose 6-phosphate + L-glutamine = D-glucosamine 6-phosphate + L-glutamate</text>
        <dbReference type="Rhea" id="RHEA:13237"/>
        <dbReference type="ChEBI" id="CHEBI:29985"/>
        <dbReference type="ChEBI" id="CHEBI:58359"/>
        <dbReference type="ChEBI" id="CHEBI:58725"/>
        <dbReference type="ChEBI" id="CHEBI:61527"/>
        <dbReference type="EC" id="2.6.1.16"/>
    </reaction>
</comment>
<dbReference type="Gene3D" id="3.60.20.10">
    <property type="entry name" value="Glutamine Phosphoribosylpyrophosphate, subunit 1, domain 1"/>
    <property type="match status" value="1"/>
</dbReference>
<dbReference type="CDD" id="cd00714">
    <property type="entry name" value="GFAT"/>
    <property type="match status" value="1"/>
</dbReference>
<dbReference type="GO" id="GO:0006002">
    <property type="term" value="P:fructose 6-phosphate metabolic process"/>
    <property type="evidence" value="ECO:0007669"/>
    <property type="project" value="TreeGrafter"/>
</dbReference>
<evidence type="ECO:0000259" key="12">
    <source>
        <dbReference type="PROSITE" id="PS51278"/>
    </source>
</evidence>
<reference evidence="14" key="1">
    <citation type="submission" date="2020-10" db="EMBL/GenBank/DDBJ databases">
        <authorList>
            <person name="Gilroy R."/>
        </authorList>
    </citation>
    <scope>NUCLEOTIDE SEQUENCE</scope>
    <source>
        <strain evidence="14">CHK154-7741</strain>
    </source>
</reference>
<feature type="domain" description="Glutamine amidotransferase type-2" evidence="12">
    <location>
        <begin position="2"/>
        <end position="222"/>
    </location>
</feature>
<dbReference type="InterPro" id="IPR035490">
    <property type="entry name" value="GlmS/FrlB_SIS"/>
</dbReference>
<dbReference type="InterPro" id="IPR035466">
    <property type="entry name" value="GlmS/AgaS_SIS"/>
</dbReference>
<feature type="domain" description="SIS" evidence="13">
    <location>
        <begin position="463"/>
        <end position="605"/>
    </location>
</feature>
<proteinExistence type="inferred from homology"/>
<dbReference type="HAMAP" id="MF_00164">
    <property type="entry name" value="GlmS"/>
    <property type="match status" value="1"/>
</dbReference>
<evidence type="ECO:0000256" key="1">
    <source>
        <dbReference type="ARBA" id="ARBA00001031"/>
    </source>
</evidence>
<dbReference type="NCBIfam" id="NF001484">
    <property type="entry name" value="PRK00331.1"/>
    <property type="match status" value="1"/>
</dbReference>
<dbReference type="FunFam" id="3.60.20.10:FF:000006">
    <property type="entry name" value="Glutamine--fructose-6-phosphate aminotransferase [isomerizing]"/>
    <property type="match status" value="1"/>
</dbReference>
<keyword evidence="7 10" id="KW-0808">Transferase</keyword>
<keyword evidence="5 10" id="KW-0963">Cytoplasm</keyword>
<evidence type="ECO:0000256" key="3">
    <source>
        <dbReference type="ARBA" id="ARBA00012916"/>
    </source>
</evidence>
<feature type="active site" description="For Fru-6P isomerization activity" evidence="10">
    <location>
        <position position="610"/>
    </location>
</feature>
<dbReference type="Gene3D" id="3.40.50.10490">
    <property type="entry name" value="Glucose-6-phosphate isomerase like protein, domain 1"/>
    <property type="match status" value="2"/>
</dbReference>
<dbReference type="InterPro" id="IPR017932">
    <property type="entry name" value="GATase_2_dom"/>
</dbReference>
<evidence type="ECO:0000256" key="6">
    <source>
        <dbReference type="ARBA" id="ARBA00022576"/>
    </source>
</evidence>
<dbReference type="NCBIfam" id="TIGR01135">
    <property type="entry name" value="glmS"/>
    <property type="match status" value="1"/>
</dbReference>
<evidence type="ECO:0000313" key="15">
    <source>
        <dbReference type="Proteomes" id="UP000886748"/>
    </source>
</evidence>
<dbReference type="InterPro" id="IPR005855">
    <property type="entry name" value="GFAT"/>
</dbReference>
<evidence type="ECO:0000313" key="14">
    <source>
        <dbReference type="EMBL" id="HIU91672.1"/>
    </source>
</evidence>
<dbReference type="PROSITE" id="PS51278">
    <property type="entry name" value="GATASE_TYPE_2"/>
    <property type="match status" value="1"/>
</dbReference>
<feature type="domain" description="SIS" evidence="13">
    <location>
        <begin position="291"/>
        <end position="430"/>
    </location>
</feature>